<sequence length="20" mass="2187">MTHRASVEEKVAYATPNGLI</sequence>
<reference evidence="1" key="2">
    <citation type="journal article" date="2015" name="Fish Shellfish Immunol.">
        <title>Early steps in the European eel (Anguilla anguilla)-Vibrio vulnificus interaction in the gills: Role of the RtxA13 toxin.</title>
        <authorList>
            <person name="Callol A."/>
            <person name="Pajuelo D."/>
            <person name="Ebbesson L."/>
            <person name="Teles M."/>
            <person name="MacKenzie S."/>
            <person name="Amaro C."/>
        </authorList>
    </citation>
    <scope>NUCLEOTIDE SEQUENCE</scope>
</reference>
<protein>
    <submittedName>
        <fullName evidence="1">Uncharacterized protein</fullName>
    </submittedName>
</protein>
<organism evidence="1">
    <name type="scientific">Anguilla anguilla</name>
    <name type="common">European freshwater eel</name>
    <name type="synonym">Muraena anguilla</name>
    <dbReference type="NCBI Taxonomy" id="7936"/>
    <lineage>
        <taxon>Eukaryota</taxon>
        <taxon>Metazoa</taxon>
        <taxon>Chordata</taxon>
        <taxon>Craniata</taxon>
        <taxon>Vertebrata</taxon>
        <taxon>Euteleostomi</taxon>
        <taxon>Actinopterygii</taxon>
        <taxon>Neopterygii</taxon>
        <taxon>Teleostei</taxon>
        <taxon>Anguilliformes</taxon>
        <taxon>Anguillidae</taxon>
        <taxon>Anguilla</taxon>
    </lineage>
</organism>
<proteinExistence type="predicted"/>
<name>A0A0E9T8U2_ANGAN</name>
<dbReference type="AlphaFoldDB" id="A0A0E9T8U2"/>
<evidence type="ECO:0000313" key="1">
    <source>
        <dbReference type="EMBL" id="JAH50056.1"/>
    </source>
</evidence>
<dbReference type="EMBL" id="GBXM01058521">
    <property type="protein sequence ID" value="JAH50056.1"/>
    <property type="molecule type" value="Transcribed_RNA"/>
</dbReference>
<reference evidence="1" key="1">
    <citation type="submission" date="2014-11" db="EMBL/GenBank/DDBJ databases">
        <authorList>
            <person name="Amaro Gonzalez C."/>
        </authorList>
    </citation>
    <scope>NUCLEOTIDE SEQUENCE</scope>
</reference>
<accession>A0A0E9T8U2</accession>